<comment type="pathway">
    <text evidence="2 7">Isoprenoid biosynthesis; isopentenyl diphosphate biosynthesis via DXP pathway; isopentenyl diphosphate from 1-deoxy-D-xylulose 5-phosphate: step 2/6.</text>
</comment>
<comment type="function">
    <text evidence="7">Catalyzes the formation of 4-diphosphocytidyl-2-C-methyl-D-erythritol from CTP and 2-C-methyl-D-erythritol 4-phosphate (MEP).</text>
</comment>
<keyword evidence="6 7" id="KW-0414">Isoprene biosynthesis</keyword>
<sequence length="228" mass="25232">MESTKIDVVLPAAGVGKRMHLDIPKQYALIGKKTVLELTVEAIFRCPSVNNIIIGVSREDEYFNELALSENPRIIRAEGGKERSDTVHLCLEHVQTSWVMVHDAARPFVHLDDLNALCSKVNSSEIGAILACRSADTLKQVVNGRIIKTVPRESIFRAYTPQLFKTDILKKALNHAVESDISITDDASAVELLGYPVDIVEGRADNIKLTTPEDLAMARRLMEGQDNV</sequence>
<dbReference type="Gene3D" id="3.90.550.10">
    <property type="entry name" value="Spore Coat Polysaccharide Biosynthesis Protein SpsA, Chain A"/>
    <property type="match status" value="1"/>
</dbReference>
<gene>
    <name evidence="7" type="primary">ispD</name>
    <name evidence="8" type="ORF">SAMN04487865_10924</name>
</gene>
<dbReference type="PANTHER" id="PTHR32125:SF4">
    <property type="entry name" value="2-C-METHYL-D-ERYTHRITOL 4-PHOSPHATE CYTIDYLYLTRANSFERASE, CHLOROPLASTIC"/>
    <property type="match status" value="1"/>
</dbReference>
<dbReference type="EC" id="2.7.7.60" evidence="7"/>
<evidence type="ECO:0000256" key="3">
    <source>
        <dbReference type="ARBA" id="ARBA00009789"/>
    </source>
</evidence>
<dbReference type="InterPro" id="IPR018294">
    <property type="entry name" value="ISPD_synthase_CS"/>
</dbReference>
<accession>A0A662ZCX3</accession>
<evidence type="ECO:0000256" key="1">
    <source>
        <dbReference type="ARBA" id="ARBA00001282"/>
    </source>
</evidence>
<dbReference type="InterPro" id="IPR050088">
    <property type="entry name" value="IspD/TarI_cytidylyltransf_bact"/>
</dbReference>
<feature type="site" description="Positions MEP for the nucleophilic attack" evidence="7">
    <location>
        <position position="208"/>
    </location>
</feature>
<evidence type="ECO:0000256" key="5">
    <source>
        <dbReference type="ARBA" id="ARBA00022695"/>
    </source>
</evidence>
<organism evidence="8 9">
    <name type="scientific">Succinivibrio dextrinosolvens</name>
    <dbReference type="NCBI Taxonomy" id="83771"/>
    <lineage>
        <taxon>Bacteria</taxon>
        <taxon>Pseudomonadati</taxon>
        <taxon>Pseudomonadota</taxon>
        <taxon>Gammaproteobacteria</taxon>
        <taxon>Aeromonadales</taxon>
        <taxon>Succinivibrionaceae</taxon>
        <taxon>Succinivibrio</taxon>
    </lineage>
</organism>
<keyword evidence="5 7" id="KW-0548">Nucleotidyltransferase</keyword>
<evidence type="ECO:0000313" key="9">
    <source>
        <dbReference type="Proteomes" id="UP000243374"/>
    </source>
</evidence>
<dbReference type="SUPFAM" id="SSF53448">
    <property type="entry name" value="Nucleotide-diphospho-sugar transferases"/>
    <property type="match status" value="1"/>
</dbReference>
<comment type="catalytic activity">
    <reaction evidence="1 7">
        <text>2-C-methyl-D-erythritol 4-phosphate + CTP + H(+) = 4-CDP-2-C-methyl-D-erythritol + diphosphate</text>
        <dbReference type="Rhea" id="RHEA:13429"/>
        <dbReference type="ChEBI" id="CHEBI:15378"/>
        <dbReference type="ChEBI" id="CHEBI:33019"/>
        <dbReference type="ChEBI" id="CHEBI:37563"/>
        <dbReference type="ChEBI" id="CHEBI:57823"/>
        <dbReference type="ChEBI" id="CHEBI:58262"/>
        <dbReference type="EC" id="2.7.7.60"/>
    </reaction>
</comment>
<dbReference type="InterPro" id="IPR029044">
    <property type="entry name" value="Nucleotide-diphossugar_trans"/>
</dbReference>
<protein>
    <recommendedName>
        <fullName evidence="7">2-C-methyl-D-erythritol 4-phosphate cytidylyltransferase</fullName>
        <ecNumber evidence="7">2.7.7.60</ecNumber>
    </recommendedName>
    <alternativeName>
        <fullName evidence="7">4-diphosphocytidyl-2C-methyl-D-erythritol synthase</fullName>
    </alternativeName>
    <alternativeName>
        <fullName evidence="7">MEP cytidylyltransferase</fullName>
        <shortName evidence="7">MCT</shortName>
    </alternativeName>
</protein>
<dbReference type="InterPro" id="IPR001228">
    <property type="entry name" value="IspD"/>
</dbReference>
<proteinExistence type="inferred from homology"/>
<dbReference type="GO" id="GO:0019288">
    <property type="term" value="P:isopentenyl diphosphate biosynthetic process, methylerythritol 4-phosphate pathway"/>
    <property type="evidence" value="ECO:0007669"/>
    <property type="project" value="UniProtKB-UniRule"/>
</dbReference>
<keyword evidence="9" id="KW-1185">Reference proteome</keyword>
<feature type="site" description="Positions MEP for the nucleophilic attack" evidence="7">
    <location>
        <position position="152"/>
    </location>
</feature>
<evidence type="ECO:0000256" key="6">
    <source>
        <dbReference type="ARBA" id="ARBA00023229"/>
    </source>
</evidence>
<feature type="site" description="Transition state stabilizer" evidence="7">
    <location>
        <position position="25"/>
    </location>
</feature>
<dbReference type="HAMAP" id="MF_00108">
    <property type="entry name" value="IspD"/>
    <property type="match status" value="1"/>
</dbReference>
<keyword evidence="4 7" id="KW-0808">Transferase</keyword>
<dbReference type="AlphaFoldDB" id="A0A662ZCX3"/>
<dbReference type="UniPathway" id="UPA00056">
    <property type="reaction ID" value="UER00093"/>
</dbReference>
<dbReference type="InterPro" id="IPR034683">
    <property type="entry name" value="IspD/TarI"/>
</dbReference>
<dbReference type="RefSeq" id="WP_074841817.1">
    <property type="nucleotide sequence ID" value="NZ_CP047056.1"/>
</dbReference>
<evidence type="ECO:0000256" key="7">
    <source>
        <dbReference type="HAMAP-Rule" id="MF_00108"/>
    </source>
</evidence>
<feature type="site" description="Transition state stabilizer" evidence="7">
    <location>
        <position position="18"/>
    </location>
</feature>
<reference evidence="8 9" key="1">
    <citation type="submission" date="2016-10" db="EMBL/GenBank/DDBJ databases">
        <authorList>
            <person name="Varghese N."/>
            <person name="Submissions S."/>
        </authorList>
    </citation>
    <scope>NUCLEOTIDE SEQUENCE [LARGE SCALE GENOMIC DNA]</scope>
    <source>
        <strain evidence="8 9">22B</strain>
    </source>
</reference>
<dbReference type="FunFam" id="3.90.550.10:FF:000003">
    <property type="entry name" value="2-C-methyl-D-erythritol 4-phosphate cytidylyltransferase"/>
    <property type="match status" value="1"/>
</dbReference>
<name>A0A662ZCX3_9GAMM</name>
<dbReference type="PROSITE" id="PS01295">
    <property type="entry name" value="ISPD"/>
    <property type="match status" value="1"/>
</dbReference>
<dbReference type="Pfam" id="PF01128">
    <property type="entry name" value="IspD"/>
    <property type="match status" value="1"/>
</dbReference>
<evidence type="ECO:0000256" key="2">
    <source>
        <dbReference type="ARBA" id="ARBA00004787"/>
    </source>
</evidence>
<dbReference type="EMBL" id="FOSF01000092">
    <property type="protein sequence ID" value="SFK50221.1"/>
    <property type="molecule type" value="Genomic_DNA"/>
</dbReference>
<evidence type="ECO:0000313" key="8">
    <source>
        <dbReference type="EMBL" id="SFK50221.1"/>
    </source>
</evidence>
<dbReference type="Proteomes" id="UP000243374">
    <property type="component" value="Unassembled WGS sequence"/>
</dbReference>
<dbReference type="CDD" id="cd02516">
    <property type="entry name" value="CDP-ME_synthetase"/>
    <property type="match status" value="1"/>
</dbReference>
<evidence type="ECO:0000256" key="4">
    <source>
        <dbReference type="ARBA" id="ARBA00022679"/>
    </source>
</evidence>
<dbReference type="NCBIfam" id="TIGR00453">
    <property type="entry name" value="ispD"/>
    <property type="match status" value="1"/>
</dbReference>
<comment type="similarity">
    <text evidence="3 7">Belongs to the IspD/TarI cytidylyltransferase family. IspD subfamily.</text>
</comment>
<dbReference type="GO" id="GO:0050518">
    <property type="term" value="F:2-C-methyl-D-erythritol 4-phosphate cytidylyltransferase activity"/>
    <property type="evidence" value="ECO:0007669"/>
    <property type="project" value="UniProtKB-UniRule"/>
</dbReference>
<dbReference type="PANTHER" id="PTHR32125">
    <property type="entry name" value="2-C-METHYL-D-ERYTHRITOL 4-PHOSPHATE CYTIDYLYLTRANSFERASE, CHLOROPLASTIC"/>
    <property type="match status" value="1"/>
</dbReference>